<dbReference type="EMBL" id="MU006732">
    <property type="protein sequence ID" value="KAF2624254.1"/>
    <property type="molecule type" value="Genomic_DNA"/>
</dbReference>
<protein>
    <submittedName>
        <fullName evidence="1">Uncharacterized protein</fullName>
    </submittedName>
</protein>
<feature type="non-terminal residue" evidence="1">
    <location>
        <position position="127"/>
    </location>
</feature>
<evidence type="ECO:0000313" key="2">
    <source>
        <dbReference type="Proteomes" id="UP000799754"/>
    </source>
</evidence>
<gene>
    <name evidence="1" type="ORF">BU25DRAFT_301994</name>
</gene>
<feature type="non-terminal residue" evidence="1">
    <location>
        <position position="1"/>
    </location>
</feature>
<comment type="caution">
    <text evidence="1">The sequence shown here is derived from an EMBL/GenBank/DDBJ whole genome shotgun (WGS) entry which is preliminary data.</text>
</comment>
<name>A0ACB6RSY9_9PLEO</name>
<reference evidence="1" key="1">
    <citation type="journal article" date="2020" name="Stud. Mycol.">
        <title>101 Dothideomycetes genomes: a test case for predicting lifestyles and emergence of pathogens.</title>
        <authorList>
            <person name="Haridas S."/>
            <person name="Albert R."/>
            <person name="Binder M."/>
            <person name="Bloem J."/>
            <person name="Labutti K."/>
            <person name="Salamov A."/>
            <person name="Andreopoulos B."/>
            <person name="Baker S."/>
            <person name="Barry K."/>
            <person name="Bills G."/>
            <person name="Bluhm B."/>
            <person name="Cannon C."/>
            <person name="Castanera R."/>
            <person name="Culley D."/>
            <person name="Daum C."/>
            <person name="Ezra D."/>
            <person name="Gonzalez J."/>
            <person name="Henrissat B."/>
            <person name="Kuo A."/>
            <person name="Liang C."/>
            <person name="Lipzen A."/>
            <person name="Lutzoni F."/>
            <person name="Magnuson J."/>
            <person name="Mondo S."/>
            <person name="Nolan M."/>
            <person name="Ohm R."/>
            <person name="Pangilinan J."/>
            <person name="Park H.-J."/>
            <person name="Ramirez L."/>
            <person name="Alfaro M."/>
            <person name="Sun H."/>
            <person name="Tritt A."/>
            <person name="Yoshinaga Y."/>
            <person name="Zwiers L.-H."/>
            <person name="Turgeon B."/>
            <person name="Goodwin S."/>
            <person name="Spatafora J."/>
            <person name="Crous P."/>
            <person name="Grigoriev I."/>
        </authorList>
    </citation>
    <scope>NUCLEOTIDE SEQUENCE</scope>
    <source>
        <strain evidence="1">CBS 525.71</strain>
    </source>
</reference>
<accession>A0ACB6RSY9</accession>
<sequence length="127" mass="14510">SQRASPRHQIPLHPLFMSSQATNEVPFESQVRDNKASTALRAPEEISIAATEASDNTTDISEGALDEPDRFADDFEGIEWQRLPGLIKPLVQPTCKKSWVYHHGYRCVMAREPHRVFFVCHICHQRK</sequence>
<dbReference type="Proteomes" id="UP000799754">
    <property type="component" value="Unassembled WGS sequence"/>
</dbReference>
<proteinExistence type="predicted"/>
<organism evidence="1 2">
    <name type="scientific">Macroventuria anomochaeta</name>
    <dbReference type="NCBI Taxonomy" id="301207"/>
    <lineage>
        <taxon>Eukaryota</taxon>
        <taxon>Fungi</taxon>
        <taxon>Dikarya</taxon>
        <taxon>Ascomycota</taxon>
        <taxon>Pezizomycotina</taxon>
        <taxon>Dothideomycetes</taxon>
        <taxon>Pleosporomycetidae</taxon>
        <taxon>Pleosporales</taxon>
        <taxon>Pleosporineae</taxon>
        <taxon>Didymellaceae</taxon>
        <taxon>Macroventuria</taxon>
    </lineage>
</organism>
<keyword evidence="2" id="KW-1185">Reference proteome</keyword>
<evidence type="ECO:0000313" key="1">
    <source>
        <dbReference type="EMBL" id="KAF2624254.1"/>
    </source>
</evidence>